<proteinExistence type="predicted"/>
<dbReference type="Pfam" id="PF13443">
    <property type="entry name" value="HTH_26"/>
    <property type="match status" value="1"/>
</dbReference>
<name>W5XYU4_9CORY</name>
<dbReference type="EMBL" id="CP004353">
    <property type="protein sequence ID" value="AHI22122.1"/>
    <property type="molecule type" value="Genomic_DNA"/>
</dbReference>
<dbReference type="AlphaFoldDB" id="W5XYU4"/>
<keyword evidence="3" id="KW-1185">Reference proteome</keyword>
<dbReference type="PROSITE" id="PS50943">
    <property type="entry name" value="HTH_CROC1"/>
    <property type="match status" value="1"/>
</dbReference>
<dbReference type="SUPFAM" id="SSF47413">
    <property type="entry name" value="lambda repressor-like DNA-binding domains"/>
    <property type="match status" value="1"/>
</dbReference>
<dbReference type="Gene3D" id="1.10.260.40">
    <property type="entry name" value="lambda repressor-like DNA-binding domains"/>
    <property type="match status" value="1"/>
</dbReference>
<reference evidence="2 3" key="1">
    <citation type="submission" date="2013-02" db="EMBL/GenBank/DDBJ databases">
        <title>The complete genome sequence of Corynebacterium vitaeruminis DSM 20294.</title>
        <authorList>
            <person name="Ruckert C."/>
            <person name="Albersmeier A."/>
            <person name="Kalinowski J."/>
        </authorList>
    </citation>
    <scope>NUCLEOTIDE SEQUENCE [LARGE SCALE GENOMIC DNA]</scope>
    <source>
        <strain evidence="3">ATCC 10234</strain>
    </source>
</reference>
<evidence type="ECO:0000313" key="2">
    <source>
        <dbReference type="EMBL" id="AHI22122.1"/>
    </source>
</evidence>
<dbReference type="HOGENOM" id="CLU_066192_31_1_11"/>
<dbReference type="PATRIC" id="fig|1224164.3.peg.724"/>
<evidence type="ECO:0000259" key="1">
    <source>
        <dbReference type="PROSITE" id="PS50943"/>
    </source>
</evidence>
<sequence length="80" mass="8949">MTNPHSFTVSYKPLWKLLIDRELQKQDLRKMTGLSGTTIAKLGRDENVTTTVLVKICEALNCDIADICEVVPTDLKGETK</sequence>
<feature type="domain" description="HTH cro/C1-type" evidence="1">
    <location>
        <begin position="30"/>
        <end position="67"/>
    </location>
</feature>
<evidence type="ECO:0000313" key="3">
    <source>
        <dbReference type="Proteomes" id="UP000019222"/>
    </source>
</evidence>
<dbReference type="CDD" id="cd00093">
    <property type="entry name" value="HTH_XRE"/>
    <property type="match status" value="1"/>
</dbReference>
<dbReference type="eggNOG" id="COG3655">
    <property type="taxonomic scope" value="Bacteria"/>
</dbReference>
<dbReference type="KEGG" id="cvt:B843_03655"/>
<organism evidence="2 3">
    <name type="scientific">Corynebacterium vitaeruminis DSM 20294</name>
    <dbReference type="NCBI Taxonomy" id="1224164"/>
    <lineage>
        <taxon>Bacteria</taxon>
        <taxon>Bacillati</taxon>
        <taxon>Actinomycetota</taxon>
        <taxon>Actinomycetes</taxon>
        <taxon>Mycobacteriales</taxon>
        <taxon>Corynebacteriaceae</taxon>
        <taxon>Corynebacterium</taxon>
    </lineage>
</organism>
<dbReference type="Proteomes" id="UP000019222">
    <property type="component" value="Chromosome"/>
</dbReference>
<dbReference type="STRING" id="1224164.B843_03655"/>
<protein>
    <submittedName>
        <fullName evidence="2">Putative transcriptional regulator</fullName>
    </submittedName>
</protein>
<gene>
    <name evidence="2" type="ORF">B843_03655</name>
</gene>
<accession>W5XYU4</accession>
<dbReference type="RefSeq" id="WP_025252171.1">
    <property type="nucleotide sequence ID" value="NZ_CP004353.1"/>
</dbReference>
<dbReference type="InterPro" id="IPR010982">
    <property type="entry name" value="Lambda_DNA-bd_dom_sf"/>
</dbReference>
<dbReference type="InterPro" id="IPR001387">
    <property type="entry name" value="Cro/C1-type_HTH"/>
</dbReference>
<dbReference type="GO" id="GO:0003677">
    <property type="term" value="F:DNA binding"/>
    <property type="evidence" value="ECO:0007669"/>
    <property type="project" value="InterPro"/>
</dbReference>